<evidence type="ECO:0000313" key="2">
    <source>
        <dbReference type="EMBL" id="KAL0253328.1"/>
    </source>
</evidence>
<feature type="compositionally biased region" description="Basic and acidic residues" evidence="1">
    <location>
        <begin position="162"/>
        <end position="179"/>
    </location>
</feature>
<dbReference type="Proteomes" id="UP001430584">
    <property type="component" value="Unassembled WGS sequence"/>
</dbReference>
<dbReference type="RefSeq" id="XP_066627972.1">
    <property type="nucleotide sequence ID" value="XM_066781689.1"/>
</dbReference>
<dbReference type="EMBL" id="JAJVCZ030000012">
    <property type="protein sequence ID" value="KAL0253328.1"/>
    <property type="molecule type" value="Genomic_DNA"/>
</dbReference>
<protein>
    <submittedName>
        <fullName evidence="2">Uncharacterized protein</fullName>
    </submittedName>
</protein>
<feature type="compositionally biased region" description="Basic and acidic residues" evidence="1">
    <location>
        <begin position="92"/>
        <end position="110"/>
    </location>
</feature>
<accession>A0ABR3BY51</accession>
<organism evidence="2 3">
    <name type="scientific">Diplodia seriata</name>
    <dbReference type="NCBI Taxonomy" id="420778"/>
    <lineage>
        <taxon>Eukaryota</taxon>
        <taxon>Fungi</taxon>
        <taxon>Dikarya</taxon>
        <taxon>Ascomycota</taxon>
        <taxon>Pezizomycotina</taxon>
        <taxon>Dothideomycetes</taxon>
        <taxon>Dothideomycetes incertae sedis</taxon>
        <taxon>Botryosphaeriales</taxon>
        <taxon>Botryosphaeriaceae</taxon>
        <taxon>Diplodia</taxon>
    </lineage>
</organism>
<gene>
    <name evidence="2" type="ORF">SLS55_010301</name>
</gene>
<reference evidence="2 3" key="1">
    <citation type="submission" date="2024-02" db="EMBL/GenBank/DDBJ databases">
        <title>De novo assembly and annotation of 12 fungi associated with fruit tree decline syndrome in Ontario, Canada.</title>
        <authorList>
            <person name="Sulman M."/>
            <person name="Ellouze W."/>
            <person name="Ilyukhin E."/>
        </authorList>
    </citation>
    <scope>NUCLEOTIDE SEQUENCE [LARGE SCALE GENOMIC DNA]</scope>
    <source>
        <strain evidence="2 3">FDS-637</strain>
    </source>
</reference>
<feature type="compositionally biased region" description="Basic residues" evidence="1">
    <location>
        <begin position="28"/>
        <end position="37"/>
    </location>
</feature>
<feature type="compositionally biased region" description="Acidic residues" evidence="1">
    <location>
        <begin position="301"/>
        <end position="311"/>
    </location>
</feature>
<comment type="caution">
    <text evidence="2">The sequence shown here is derived from an EMBL/GenBank/DDBJ whole genome shotgun (WGS) entry which is preliminary data.</text>
</comment>
<feature type="compositionally biased region" description="Acidic residues" evidence="1">
    <location>
        <begin position="240"/>
        <end position="251"/>
    </location>
</feature>
<evidence type="ECO:0000313" key="3">
    <source>
        <dbReference type="Proteomes" id="UP001430584"/>
    </source>
</evidence>
<keyword evidence="3" id="KW-1185">Reference proteome</keyword>
<evidence type="ECO:0000256" key="1">
    <source>
        <dbReference type="SAM" id="MobiDB-lite"/>
    </source>
</evidence>
<feature type="compositionally biased region" description="Basic and acidic residues" evidence="1">
    <location>
        <begin position="278"/>
        <end position="290"/>
    </location>
</feature>
<name>A0ABR3BY51_9PEZI</name>
<feature type="compositionally biased region" description="Basic and acidic residues" evidence="1">
    <location>
        <begin position="61"/>
        <end position="72"/>
    </location>
</feature>
<feature type="region of interest" description="Disordered" evidence="1">
    <location>
        <begin position="15"/>
        <end position="341"/>
    </location>
</feature>
<sequence>MSGGNVSGWQAAMIALPDLASPTGRRASGVKKTIRKKSQADPTESAENVKPTKQGDTAAFSDKKENTKKDTDAAADTTNIDEKRSASPRPTKAMDENTAPKDVKGEEKMATPRKRSSVVKREVGAESADRVADGAKANENAKDEGKETIVSARRTRSVSRQLEADRTETSDAHQRETKKTSVPTEETRVKRRLSDHKEETTQKLPGIRKRKLEDASVSADKTPVKKTAIKRKMSIPNETILEDENILDDEEKSNKKAAIRKKSSTPNKAGLDDEEISEEIRKPAKTEIAKADIAPYQALFSDEEPSEEEEETKPKVTRPVPGVSNPSRPTKFYHYTRSGKERDTMDYANKLRSMTAMLKRNPKRRR</sequence>
<feature type="compositionally biased region" description="Basic and acidic residues" evidence="1">
    <location>
        <begin position="119"/>
        <end position="133"/>
    </location>
</feature>
<proteinExistence type="predicted"/>
<dbReference type="GeneID" id="92014386"/>